<dbReference type="AlphaFoldDB" id="A0A7H8R076"/>
<protein>
    <submittedName>
        <fullName evidence="2">Uncharacterized protein</fullName>
    </submittedName>
</protein>
<dbReference type="RefSeq" id="XP_035345229.1">
    <property type="nucleotide sequence ID" value="XM_035489336.1"/>
</dbReference>
<evidence type="ECO:0000313" key="2">
    <source>
        <dbReference type="EMBL" id="QKX59051.1"/>
    </source>
</evidence>
<sequence>MSSTAVKRAKVTLPMNTPEYTSITATMPCTHSLGDNDSDVSSWLYVPPLTASNAFNTLPATLNENADFWGSPSDNCDAPMMNPDDIYYTMTGEMDEPWSDLLSSEWQLDAADTPNAVELPSPVESPQSSAAQRKPHLPIRRIHSVLLLSEINLQLHKIQIPKTPQCSKWKTSLDCTIQTAQSFIQALSKLIPDTNSTCKPPGPSKLQTSRPAIFNISGTPKEDSKLSSLDWAIRGLQKEPLQAPFNKQIDNIVAHLALICYAQIIRCYKSLTIMLSDTLVWVEANPDDQPYLLPIRIGILEASVSPCLHIAMLVQLISHHVDELSEKIRRLKTLMTDDKSQDEAVEHSFSDMIGVDTHHEVEDLRDGLEFVMDKLRSRS</sequence>
<dbReference type="GeneID" id="55993676"/>
<proteinExistence type="predicted"/>
<evidence type="ECO:0000256" key="1">
    <source>
        <dbReference type="SAM" id="MobiDB-lite"/>
    </source>
</evidence>
<dbReference type="KEGG" id="trg:TRUGW13939_06181"/>
<reference evidence="3" key="1">
    <citation type="submission" date="2020-06" db="EMBL/GenBank/DDBJ databases">
        <title>A chromosome-scale genome assembly of Talaromyces rugulosus W13939.</title>
        <authorList>
            <person name="Wang B."/>
            <person name="Guo L."/>
            <person name="Ye K."/>
            <person name="Wang L."/>
        </authorList>
    </citation>
    <scope>NUCLEOTIDE SEQUENCE [LARGE SCALE GENOMIC DNA]</scope>
    <source>
        <strain evidence="3">W13939</strain>
    </source>
</reference>
<accession>A0A7H8R076</accession>
<gene>
    <name evidence="2" type="ORF">TRUGW13939_06181</name>
</gene>
<evidence type="ECO:0000313" key="3">
    <source>
        <dbReference type="Proteomes" id="UP000509510"/>
    </source>
</evidence>
<feature type="region of interest" description="Disordered" evidence="1">
    <location>
        <begin position="116"/>
        <end position="135"/>
    </location>
</feature>
<organism evidence="2 3">
    <name type="scientific">Talaromyces rugulosus</name>
    <name type="common">Penicillium rugulosum</name>
    <dbReference type="NCBI Taxonomy" id="121627"/>
    <lineage>
        <taxon>Eukaryota</taxon>
        <taxon>Fungi</taxon>
        <taxon>Dikarya</taxon>
        <taxon>Ascomycota</taxon>
        <taxon>Pezizomycotina</taxon>
        <taxon>Eurotiomycetes</taxon>
        <taxon>Eurotiomycetidae</taxon>
        <taxon>Eurotiales</taxon>
        <taxon>Trichocomaceae</taxon>
        <taxon>Talaromyces</taxon>
        <taxon>Talaromyces sect. Islandici</taxon>
    </lineage>
</organism>
<dbReference type="OrthoDB" id="4222821at2759"/>
<dbReference type="Proteomes" id="UP000509510">
    <property type="component" value="Chromosome III"/>
</dbReference>
<name>A0A7H8R076_TALRU</name>
<keyword evidence="3" id="KW-1185">Reference proteome</keyword>
<dbReference type="EMBL" id="CP055900">
    <property type="protein sequence ID" value="QKX59051.1"/>
    <property type="molecule type" value="Genomic_DNA"/>
</dbReference>